<dbReference type="PANTHER" id="PTHR10910:SF62">
    <property type="entry name" value="AT07585P-RELATED"/>
    <property type="match status" value="1"/>
</dbReference>
<dbReference type="GO" id="GO:0006396">
    <property type="term" value="P:RNA processing"/>
    <property type="evidence" value="ECO:0007669"/>
    <property type="project" value="InterPro"/>
</dbReference>
<comment type="caution">
    <text evidence="2">The sequence shown here is derived from an EMBL/GenBank/DDBJ whole genome shotgun (WGS) entry which is preliminary data.</text>
</comment>
<dbReference type="GO" id="GO:0005737">
    <property type="term" value="C:cytoplasm"/>
    <property type="evidence" value="ECO:0007669"/>
    <property type="project" value="TreeGrafter"/>
</dbReference>
<proteinExistence type="predicted"/>
<organism evidence="2 3">
    <name type="scientific">Ambrosia artemisiifolia</name>
    <name type="common">Common ragweed</name>
    <dbReference type="NCBI Taxonomy" id="4212"/>
    <lineage>
        <taxon>Eukaryota</taxon>
        <taxon>Viridiplantae</taxon>
        <taxon>Streptophyta</taxon>
        <taxon>Embryophyta</taxon>
        <taxon>Tracheophyta</taxon>
        <taxon>Spermatophyta</taxon>
        <taxon>Magnoliopsida</taxon>
        <taxon>eudicotyledons</taxon>
        <taxon>Gunneridae</taxon>
        <taxon>Pentapetalae</taxon>
        <taxon>asterids</taxon>
        <taxon>campanulids</taxon>
        <taxon>Asterales</taxon>
        <taxon>Asteraceae</taxon>
        <taxon>Asteroideae</taxon>
        <taxon>Heliantheae alliance</taxon>
        <taxon>Heliantheae</taxon>
        <taxon>Ambrosia</taxon>
    </lineage>
</organism>
<dbReference type="Proteomes" id="UP001206925">
    <property type="component" value="Unassembled WGS sequence"/>
</dbReference>
<reference evidence="2" key="1">
    <citation type="submission" date="2022-06" db="EMBL/GenBank/DDBJ databases">
        <title>Uncovering the hologenomic basis of an extraordinary plant invasion.</title>
        <authorList>
            <person name="Bieker V.C."/>
            <person name="Martin M.D."/>
            <person name="Gilbert T."/>
            <person name="Hodgins K."/>
            <person name="Battlay P."/>
            <person name="Petersen B."/>
            <person name="Wilson J."/>
        </authorList>
    </citation>
    <scope>NUCLEOTIDE SEQUENCE</scope>
    <source>
        <strain evidence="2">AA19_3_7</strain>
        <tissue evidence="2">Leaf</tissue>
    </source>
</reference>
<accession>A0AAD5CHB8</accession>
<dbReference type="InterPro" id="IPR002466">
    <property type="entry name" value="A_deamin"/>
</dbReference>
<name>A0AAD5CHB8_AMBAR</name>
<dbReference type="EMBL" id="JAMZMK010008105">
    <property type="protein sequence ID" value="KAI7741917.1"/>
    <property type="molecule type" value="Genomic_DNA"/>
</dbReference>
<sequence length="179" mass="20330">MVLVDQDDDEDDEIFKGDCSHVTGTVQRKPGRGDATLSVCCSDKISRWNVVGVQGALLSHFLQPVYISSITMGQSRNCSDNEVEEQLTRALSDRILPLSKKLTSPFKVNKVKKNLVHRYVMDIREAEVFSERLKRKLNALEAQMCIWSRRLHRSLVLVLVTDYLQVTPVKELSKVESLV</sequence>
<evidence type="ECO:0000259" key="1">
    <source>
        <dbReference type="PROSITE" id="PS50141"/>
    </source>
</evidence>
<feature type="domain" description="A to I editase" evidence="1">
    <location>
        <begin position="33"/>
        <end position="116"/>
    </location>
</feature>
<keyword evidence="3" id="KW-1185">Reference proteome</keyword>
<dbReference type="Pfam" id="PF02137">
    <property type="entry name" value="A_deamin"/>
    <property type="match status" value="1"/>
</dbReference>
<dbReference type="PANTHER" id="PTHR10910">
    <property type="entry name" value="EUKARYOTE SPECIFIC DSRNA BINDING PROTEIN"/>
    <property type="match status" value="1"/>
</dbReference>
<dbReference type="AlphaFoldDB" id="A0AAD5CHB8"/>
<gene>
    <name evidence="2" type="ORF">M8C21_026738</name>
</gene>
<dbReference type="PROSITE" id="PS50141">
    <property type="entry name" value="A_DEAMIN_EDITASE"/>
    <property type="match status" value="1"/>
</dbReference>
<evidence type="ECO:0000313" key="2">
    <source>
        <dbReference type="EMBL" id="KAI7741917.1"/>
    </source>
</evidence>
<dbReference type="GO" id="GO:0006382">
    <property type="term" value="P:adenosine to inosine editing"/>
    <property type="evidence" value="ECO:0007669"/>
    <property type="project" value="TreeGrafter"/>
</dbReference>
<evidence type="ECO:0000313" key="3">
    <source>
        <dbReference type="Proteomes" id="UP001206925"/>
    </source>
</evidence>
<dbReference type="GO" id="GO:0003725">
    <property type="term" value="F:double-stranded RNA binding"/>
    <property type="evidence" value="ECO:0007669"/>
    <property type="project" value="TreeGrafter"/>
</dbReference>
<dbReference type="GO" id="GO:0008251">
    <property type="term" value="F:tRNA-specific adenosine deaminase activity"/>
    <property type="evidence" value="ECO:0007669"/>
    <property type="project" value="TreeGrafter"/>
</dbReference>
<dbReference type="GO" id="GO:0003726">
    <property type="term" value="F:double-stranded RNA adenosine deaminase activity"/>
    <property type="evidence" value="ECO:0007669"/>
    <property type="project" value="TreeGrafter"/>
</dbReference>
<dbReference type="GO" id="GO:0005730">
    <property type="term" value="C:nucleolus"/>
    <property type="evidence" value="ECO:0007669"/>
    <property type="project" value="TreeGrafter"/>
</dbReference>
<protein>
    <recommendedName>
        <fullName evidence="1">A to I editase domain-containing protein</fullName>
    </recommendedName>
</protein>